<feature type="compositionally biased region" description="Basic and acidic residues" evidence="1">
    <location>
        <begin position="1"/>
        <end position="11"/>
    </location>
</feature>
<gene>
    <name evidence="2" type="ORF">HETIRDRAFT_414096</name>
</gene>
<protein>
    <submittedName>
        <fullName evidence="2">Uncharacterized protein</fullName>
    </submittedName>
</protein>
<proteinExistence type="predicted"/>
<reference evidence="2 3" key="1">
    <citation type="journal article" date="2012" name="New Phytol.">
        <title>Insight into trade-off between wood decay and parasitism from the genome of a fungal forest pathogen.</title>
        <authorList>
            <person name="Olson A."/>
            <person name="Aerts A."/>
            <person name="Asiegbu F."/>
            <person name="Belbahri L."/>
            <person name="Bouzid O."/>
            <person name="Broberg A."/>
            <person name="Canback B."/>
            <person name="Coutinho P.M."/>
            <person name="Cullen D."/>
            <person name="Dalman K."/>
            <person name="Deflorio G."/>
            <person name="van Diepen L.T."/>
            <person name="Dunand C."/>
            <person name="Duplessis S."/>
            <person name="Durling M."/>
            <person name="Gonthier P."/>
            <person name="Grimwood J."/>
            <person name="Fossdal C.G."/>
            <person name="Hansson D."/>
            <person name="Henrissat B."/>
            <person name="Hietala A."/>
            <person name="Himmelstrand K."/>
            <person name="Hoffmeister D."/>
            <person name="Hogberg N."/>
            <person name="James T.Y."/>
            <person name="Karlsson M."/>
            <person name="Kohler A."/>
            <person name="Kues U."/>
            <person name="Lee Y.H."/>
            <person name="Lin Y.C."/>
            <person name="Lind M."/>
            <person name="Lindquist E."/>
            <person name="Lombard V."/>
            <person name="Lucas S."/>
            <person name="Lunden K."/>
            <person name="Morin E."/>
            <person name="Murat C."/>
            <person name="Park J."/>
            <person name="Raffaello T."/>
            <person name="Rouze P."/>
            <person name="Salamov A."/>
            <person name="Schmutz J."/>
            <person name="Solheim H."/>
            <person name="Stahlberg J."/>
            <person name="Velez H."/>
            <person name="de Vries R.P."/>
            <person name="Wiebenga A."/>
            <person name="Woodward S."/>
            <person name="Yakovlev I."/>
            <person name="Garbelotto M."/>
            <person name="Martin F."/>
            <person name="Grigoriev I.V."/>
            <person name="Stenlid J."/>
        </authorList>
    </citation>
    <scope>NUCLEOTIDE SEQUENCE [LARGE SCALE GENOMIC DNA]</scope>
    <source>
        <strain evidence="2 3">TC 32-1</strain>
    </source>
</reference>
<feature type="region of interest" description="Disordered" evidence="1">
    <location>
        <begin position="1"/>
        <end position="38"/>
    </location>
</feature>
<dbReference type="KEGG" id="hir:HETIRDRAFT_414096"/>
<dbReference type="EMBL" id="KI925454">
    <property type="protein sequence ID" value="ETW87853.1"/>
    <property type="molecule type" value="Genomic_DNA"/>
</dbReference>
<evidence type="ECO:0000256" key="1">
    <source>
        <dbReference type="SAM" id="MobiDB-lite"/>
    </source>
</evidence>
<dbReference type="GeneID" id="20673151"/>
<dbReference type="Proteomes" id="UP000030671">
    <property type="component" value="Unassembled WGS sequence"/>
</dbReference>
<organism evidence="2 3">
    <name type="scientific">Heterobasidion irregulare (strain TC 32-1)</name>
    <dbReference type="NCBI Taxonomy" id="747525"/>
    <lineage>
        <taxon>Eukaryota</taxon>
        <taxon>Fungi</taxon>
        <taxon>Dikarya</taxon>
        <taxon>Basidiomycota</taxon>
        <taxon>Agaricomycotina</taxon>
        <taxon>Agaricomycetes</taxon>
        <taxon>Russulales</taxon>
        <taxon>Bondarzewiaceae</taxon>
        <taxon>Heterobasidion</taxon>
        <taxon>Heterobasidion annosum species complex</taxon>
    </lineage>
</organism>
<name>W4KPU8_HETIT</name>
<dbReference type="RefSeq" id="XP_009541710.1">
    <property type="nucleotide sequence ID" value="XM_009543415.1"/>
</dbReference>
<evidence type="ECO:0000313" key="2">
    <source>
        <dbReference type="EMBL" id="ETW87853.1"/>
    </source>
</evidence>
<dbReference type="InParanoid" id="W4KPU8"/>
<keyword evidence="3" id="KW-1185">Reference proteome</keyword>
<evidence type="ECO:0000313" key="3">
    <source>
        <dbReference type="Proteomes" id="UP000030671"/>
    </source>
</evidence>
<dbReference type="HOGENOM" id="CLU_2277857_0_0_1"/>
<accession>W4KPU8</accession>
<dbReference type="AlphaFoldDB" id="W4KPU8"/>
<sequence length="102" mass="11008">MGRGARWEGKVRGCRARPSRPSTEATRPTRKPPAYAAYGPKRCRDAHERTPAHSVESAFLPSNARLSFSFSARTPPHVDAYESARGREAQGPVGACACGRVG</sequence>